<dbReference type="RefSeq" id="WP_188915159.1">
    <property type="nucleotide sequence ID" value="NZ_BMMF01000014.1"/>
</dbReference>
<dbReference type="AlphaFoldDB" id="A0A917V7Z3"/>
<dbReference type="Pfam" id="PF14872">
    <property type="entry name" value="GHL5"/>
    <property type="match status" value="2"/>
</dbReference>
<dbReference type="Gene3D" id="3.20.20.80">
    <property type="entry name" value="Glycosidases"/>
    <property type="match status" value="1"/>
</dbReference>
<sequence length="799" mass="90279">MDATTSASAVRRDEAATERLVAWIQDELQTHRPAYETARVVAARLGAHRAGDVCEVVFWAPELLERRVPEGDVFIEVLDPEEDLVLSRARQTMAFHRTRVPITRIENYCVAAISGMRPGTREAIGSFYSLVWRDAENTWTRIYDPLAASLPFGVFAPAEYYDVEAMLAARTDAAYWAALPEGDPVKLGPATNILQIHAPTATSSMTLAGLTRHIETLADRVRHDVPLAPADRIFLGYEAIQLLPVEPTTVYEAGPAFWAEEDTPDGEPEDDARLVVDLRRPDTTNWGYDIVISGMAAVNPALLETGRPDELVDLACALHNFPGRPKKLVFDVVFGHSDNQGLDVLSYHYFAGPNMYGQNVNYRNPMVRAILLEMQRRKVNYGADAVRVDGAQDFKWWDADAQVLRHDDEYLQEMSDVVQEVAGRRYRPWFIFEDGRPWPEEDWELSSTYRAVIESQRDDDVFQWGPLTFAHNTPFLYTFWLTKFWRIEEILRHGQNWISGCANHDTLRRGTQINPKLNINTRLGDTRMEILDKAYDHPAVQMLTYAAFPGVPMDFLNAMARASWGFIRNQDDRWGVKIVAEEAVSLGWQVDDYTYSLPGSFTRLKDLGFSDRDGLDRFFRIVTALVDVTDYDLDVMAKLLNEVDPPLEGPSPFTARMLKTIARAWMDDMHDYCNVSKYLDRLGEAHTEYMLALREFRIARPWLRGALGPSDHFDYQAPTRGSVAFRSLRHGPDGEQVFVVAHLEGKPLLGLSPTELPIPGLDGGGWEVALATPPIGADYRGGPIDLHDSMAVLFTRRRG</sequence>
<keyword evidence="2" id="KW-1185">Reference proteome</keyword>
<evidence type="ECO:0000313" key="2">
    <source>
        <dbReference type="Proteomes" id="UP000600449"/>
    </source>
</evidence>
<organism evidence="1 2">
    <name type="scientific">Salinarimonas ramus</name>
    <dbReference type="NCBI Taxonomy" id="690164"/>
    <lineage>
        <taxon>Bacteria</taxon>
        <taxon>Pseudomonadati</taxon>
        <taxon>Pseudomonadota</taxon>
        <taxon>Alphaproteobacteria</taxon>
        <taxon>Hyphomicrobiales</taxon>
        <taxon>Salinarimonadaceae</taxon>
        <taxon>Salinarimonas</taxon>
    </lineage>
</organism>
<accession>A0A917V7Z3</accession>
<dbReference type="EMBL" id="BMMF01000014">
    <property type="protein sequence ID" value="GGK50018.1"/>
    <property type="molecule type" value="Genomic_DNA"/>
</dbReference>
<reference evidence="1 2" key="1">
    <citation type="journal article" date="2014" name="Int. J. Syst. Evol. Microbiol.">
        <title>Complete genome sequence of Corynebacterium casei LMG S-19264T (=DSM 44701T), isolated from a smear-ripened cheese.</title>
        <authorList>
            <consortium name="US DOE Joint Genome Institute (JGI-PGF)"/>
            <person name="Walter F."/>
            <person name="Albersmeier A."/>
            <person name="Kalinowski J."/>
            <person name="Ruckert C."/>
        </authorList>
    </citation>
    <scope>NUCLEOTIDE SEQUENCE [LARGE SCALE GENOMIC DNA]</scope>
    <source>
        <strain evidence="1 2">CGMCC 1.9161</strain>
    </source>
</reference>
<dbReference type="SUPFAM" id="SSF51445">
    <property type="entry name" value="(Trans)glycosidases"/>
    <property type="match status" value="1"/>
</dbReference>
<evidence type="ECO:0000313" key="1">
    <source>
        <dbReference type="EMBL" id="GGK50018.1"/>
    </source>
</evidence>
<comment type="caution">
    <text evidence="1">The sequence shown here is derived from an EMBL/GenBank/DDBJ whole genome shotgun (WGS) entry which is preliminary data.</text>
</comment>
<protein>
    <recommendedName>
        <fullName evidence="3">Glycosidase</fullName>
    </recommendedName>
</protein>
<proteinExistence type="predicted"/>
<name>A0A917V7Z3_9HYPH</name>
<evidence type="ECO:0008006" key="3">
    <source>
        <dbReference type="Google" id="ProtNLM"/>
    </source>
</evidence>
<gene>
    <name evidence="1" type="ORF">GCM10011322_41350</name>
</gene>
<dbReference type="InterPro" id="IPR017853">
    <property type="entry name" value="GH"/>
</dbReference>
<dbReference type="InterPro" id="IPR029457">
    <property type="entry name" value="GHL5"/>
</dbReference>
<dbReference type="Proteomes" id="UP000600449">
    <property type="component" value="Unassembled WGS sequence"/>
</dbReference>